<dbReference type="InterPro" id="IPR013655">
    <property type="entry name" value="PAS_fold_3"/>
</dbReference>
<evidence type="ECO:0000256" key="3">
    <source>
        <dbReference type="ARBA" id="ARBA00022475"/>
    </source>
</evidence>
<comment type="subcellular location">
    <subcellularLocation>
        <location evidence="2">Cell membrane</location>
        <topology evidence="2">Multi-pass membrane protein</topology>
    </subcellularLocation>
</comment>
<dbReference type="Pfam" id="PF00990">
    <property type="entry name" value="GGDEF"/>
    <property type="match status" value="1"/>
</dbReference>
<dbReference type="Gene3D" id="3.30.450.20">
    <property type="entry name" value="PAS domain"/>
    <property type="match status" value="3"/>
</dbReference>
<dbReference type="AlphaFoldDB" id="A0A1E5ISX7"/>
<evidence type="ECO:0000256" key="5">
    <source>
        <dbReference type="ARBA" id="ARBA00022989"/>
    </source>
</evidence>
<dbReference type="GO" id="GO:0071555">
    <property type="term" value="P:cell wall organization"/>
    <property type="evidence" value="ECO:0007669"/>
    <property type="project" value="InterPro"/>
</dbReference>
<dbReference type="CDD" id="cd01948">
    <property type="entry name" value="EAL"/>
    <property type="match status" value="1"/>
</dbReference>
<dbReference type="EMBL" id="MCBT01000041">
    <property type="protein sequence ID" value="OEG73537.1"/>
    <property type="molecule type" value="Genomic_DNA"/>
</dbReference>
<feature type="transmembrane region" description="Helical" evidence="7">
    <location>
        <begin position="136"/>
        <end position="155"/>
    </location>
</feature>
<keyword evidence="4 7" id="KW-0812">Transmembrane</keyword>
<dbReference type="SUPFAM" id="SSF55785">
    <property type="entry name" value="PYP-like sensor domain (PAS domain)"/>
    <property type="match status" value="3"/>
</dbReference>
<feature type="domain" description="PAC" evidence="9">
    <location>
        <begin position="527"/>
        <end position="579"/>
    </location>
</feature>
<dbReference type="SMART" id="SM00267">
    <property type="entry name" value="GGDEF"/>
    <property type="match status" value="1"/>
</dbReference>
<evidence type="ECO:0000256" key="2">
    <source>
        <dbReference type="ARBA" id="ARBA00004651"/>
    </source>
</evidence>
<dbReference type="PROSITE" id="PS50883">
    <property type="entry name" value="EAL"/>
    <property type="match status" value="1"/>
</dbReference>
<dbReference type="GO" id="GO:0005886">
    <property type="term" value="C:plasma membrane"/>
    <property type="evidence" value="ECO:0007669"/>
    <property type="project" value="UniProtKB-SubCell"/>
</dbReference>
<dbReference type="PROSITE" id="PS50113">
    <property type="entry name" value="PAC"/>
    <property type="match status" value="3"/>
</dbReference>
<feature type="transmembrane region" description="Helical" evidence="7">
    <location>
        <begin position="102"/>
        <end position="124"/>
    </location>
</feature>
<dbReference type="PANTHER" id="PTHR44757">
    <property type="entry name" value="DIGUANYLATE CYCLASE DGCP"/>
    <property type="match status" value="1"/>
</dbReference>
<feature type="domain" description="PAC" evidence="9">
    <location>
        <begin position="276"/>
        <end position="327"/>
    </location>
</feature>
<dbReference type="InterPro" id="IPR011620">
    <property type="entry name" value="Sig_transdc_His_kinase_LytS_TM"/>
</dbReference>
<dbReference type="CDD" id="cd00130">
    <property type="entry name" value="PAS"/>
    <property type="match status" value="3"/>
</dbReference>
<dbReference type="NCBIfam" id="TIGR00254">
    <property type="entry name" value="GGDEF"/>
    <property type="match status" value="1"/>
</dbReference>
<dbReference type="SMART" id="SM00091">
    <property type="entry name" value="PAS"/>
    <property type="match status" value="3"/>
</dbReference>
<keyword evidence="6 7" id="KW-0472">Membrane</keyword>
<keyword evidence="5 7" id="KW-1133">Transmembrane helix</keyword>
<proteinExistence type="predicted"/>
<dbReference type="InterPro" id="IPR001633">
    <property type="entry name" value="EAL_dom"/>
</dbReference>
<feature type="domain" description="GGDEF" evidence="11">
    <location>
        <begin position="611"/>
        <end position="744"/>
    </location>
</feature>
<dbReference type="PANTHER" id="PTHR44757:SF2">
    <property type="entry name" value="BIOFILM ARCHITECTURE MAINTENANCE PROTEIN MBAA"/>
    <property type="match status" value="1"/>
</dbReference>
<evidence type="ECO:0000259" key="9">
    <source>
        <dbReference type="PROSITE" id="PS50113"/>
    </source>
</evidence>
<dbReference type="Pfam" id="PF13426">
    <property type="entry name" value="PAS_9"/>
    <property type="match status" value="1"/>
</dbReference>
<dbReference type="GO" id="GO:0000155">
    <property type="term" value="F:phosphorelay sensor kinase activity"/>
    <property type="evidence" value="ECO:0007669"/>
    <property type="project" value="InterPro"/>
</dbReference>
<dbReference type="SMART" id="SM00086">
    <property type="entry name" value="PAC"/>
    <property type="match status" value="3"/>
</dbReference>
<dbReference type="CDD" id="cd01949">
    <property type="entry name" value="GGDEF"/>
    <property type="match status" value="1"/>
</dbReference>
<evidence type="ECO:0000313" key="12">
    <source>
        <dbReference type="EMBL" id="OEG73537.1"/>
    </source>
</evidence>
<evidence type="ECO:0000259" key="11">
    <source>
        <dbReference type="PROSITE" id="PS50887"/>
    </source>
</evidence>
<accession>A0A1E5ISX7</accession>
<gene>
    <name evidence="12" type="ORF">BEL05_18335</name>
</gene>
<dbReference type="Pfam" id="PF08447">
    <property type="entry name" value="PAS_3"/>
    <property type="match status" value="2"/>
</dbReference>
<dbReference type="Proteomes" id="UP000095230">
    <property type="component" value="Unassembled WGS sequence"/>
</dbReference>
<evidence type="ECO:0000256" key="6">
    <source>
        <dbReference type="ARBA" id="ARBA00023136"/>
    </source>
</evidence>
<dbReference type="InterPro" id="IPR035919">
    <property type="entry name" value="EAL_sf"/>
</dbReference>
<dbReference type="InterPro" id="IPR000160">
    <property type="entry name" value="GGDEF_dom"/>
</dbReference>
<evidence type="ECO:0000256" key="1">
    <source>
        <dbReference type="ARBA" id="ARBA00001946"/>
    </source>
</evidence>
<evidence type="ECO:0000256" key="4">
    <source>
        <dbReference type="ARBA" id="ARBA00022692"/>
    </source>
</evidence>
<evidence type="ECO:0000259" key="8">
    <source>
        <dbReference type="PROSITE" id="PS50112"/>
    </source>
</evidence>
<evidence type="ECO:0000256" key="7">
    <source>
        <dbReference type="SAM" id="Phobius"/>
    </source>
</evidence>
<dbReference type="Gene3D" id="3.20.20.450">
    <property type="entry name" value="EAL domain"/>
    <property type="match status" value="1"/>
</dbReference>
<feature type="transmembrane region" description="Helical" evidence="7">
    <location>
        <begin position="6"/>
        <end position="23"/>
    </location>
</feature>
<dbReference type="Pfam" id="PF00563">
    <property type="entry name" value="EAL"/>
    <property type="match status" value="1"/>
</dbReference>
<dbReference type="NCBIfam" id="TIGR00229">
    <property type="entry name" value="sensory_box"/>
    <property type="match status" value="3"/>
</dbReference>
<dbReference type="InterPro" id="IPR001610">
    <property type="entry name" value="PAC"/>
</dbReference>
<comment type="cofactor">
    <cofactor evidence="1">
        <name>Mg(2+)</name>
        <dbReference type="ChEBI" id="CHEBI:18420"/>
    </cofactor>
</comment>
<feature type="domain" description="EAL" evidence="10">
    <location>
        <begin position="753"/>
        <end position="1008"/>
    </location>
</feature>
<evidence type="ECO:0000313" key="13">
    <source>
        <dbReference type="Proteomes" id="UP000095230"/>
    </source>
</evidence>
<dbReference type="SUPFAM" id="SSF55073">
    <property type="entry name" value="Nucleotide cyclase"/>
    <property type="match status" value="1"/>
</dbReference>
<feature type="transmembrane region" description="Helical" evidence="7">
    <location>
        <begin position="70"/>
        <end position="95"/>
    </location>
</feature>
<dbReference type="InterPro" id="IPR052155">
    <property type="entry name" value="Biofilm_reg_signaling"/>
</dbReference>
<dbReference type="Pfam" id="PF07694">
    <property type="entry name" value="5TM-5TMR_LYT"/>
    <property type="match status" value="1"/>
</dbReference>
<keyword evidence="3" id="KW-1003">Cell membrane</keyword>
<organism evidence="12 13">
    <name type="scientific">Shewanella colwelliana</name>
    <name type="common">Alteromonas colwelliana</name>
    <dbReference type="NCBI Taxonomy" id="23"/>
    <lineage>
        <taxon>Bacteria</taxon>
        <taxon>Pseudomonadati</taxon>
        <taxon>Pseudomonadota</taxon>
        <taxon>Gammaproteobacteria</taxon>
        <taxon>Alteromonadales</taxon>
        <taxon>Shewanellaceae</taxon>
        <taxon>Shewanella</taxon>
    </lineage>
</organism>
<dbReference type="InterPro" id="IPR000014">
    <property type="entry name" value="PAS"/>
</dbReference>
<dbReference type="InterPro" id="IPR000700">
    <property type="entry name" value="PAS-assoc_C"/>
</dbReference>
<feature type="domain" description="PAS" evidence="8">
    <location>
        <begin position="454"/>
        <end position="499"/>
    </location>
</feature>
<feature type="transmembrane region" description="Helical" evidence="7">
    <location>
        <begin position="167"/>
        <end position="186"/>
    </location>
</feature>
<dbReference type="InterPro" id="IPR029787">
    <property type="entry name" value="Nucleotide_cyclase"/>
</dbReference>
<dbReference type="RefSeq" id="WP_069671386.1">
    <property type="nucleotide sequence ID" value="NZ_MCBT01000041.1"/>
</dbReference>
<comment type="caution">
    <text evidence="12">The sequence shown here is derived from an EMBL/GenBank/DDBJ whole genome shotgun (WGS) entry which is preliminary data.</text>
</comment>
<dbReference type="InterPro" id="IPR035965">
    <property type="entry name" value="PAS-like_dom_sf"/>
</dbReference>
<dbReference type="InterPro" id="IPR043128">
    <property type="entry name" value="Rev_trsase/Diguanyl_cyclase"/>
</dbReference>
<dbReference type="FunFam" id="3.30.70.270:FF:000001">
    <property type="entry name" value="Diguanylate cyclase domain protein"/>
    <property type="match status" value="1"/>
</dbReference>
<dbReference type="SMART" id="SM00052">
    <property type="entry name" value="EAL"/>
    <property type="match status" value="1"/>
</dbReference>
<dbReference type="OrthoDB" id="9176779at2"/>
<sequence length="1016" mass="115390">MNQDTFFALFQNAALLLIMIFIYDAVPRQQRSEYFLLWRVIMGVVIGVITLITMLTSWQYQPGIFFDARSVILGISGLFFGGLPTFIAVTIAVVYRLIEGGAAMWAGIAIIIVSGAFGSLWRYYRKNLIADLTFKELYGFGFLLHLISLGLFALLPLDIFITLLEHAALPILAIFPILTALLGLLLSRRFEIERDAKIQLQDDFIFRSQFDIGNMGIAITSVDQHWVKVNPRLCKMLKYSEAELLTMTWGQLTYYEDLEADVNQFERMLAGEIDEYEMDKRFVAKDGEIVYTHLTVACRRVNHNVEMVIAGLIDITSHKEAEIAMSTSQERLALVLESSDLGFWDWNIKTNETKRNEWCAKLLGCELEALNRDGRMWTDAIHPQDRIDVLKSMDRHLKGETDQHAIEYRVSSLSGQEHWVFDTGRVVSRDSFGEPLRMCGVHTDITQRKQVQDSLELAASVYNNSSEAMSVQDHKGNIITINAAFTAITGYQKDEVVNQHIGILQCDRTSRSQYDDMNAAIDEKGYWQGELWLKSKAGGEYMVWLTINTIYDKHGDVFRRVALFSDITEKKQAEHIIWKQANYDPLTGLPNRRMLLEYLGTEMLKIDRSESHFALMFLDLDFFKEVNDTLGHDMGDLLLQETAKRLKGCIRESDVVARLGGDEFTVVLLNVDSPRGVERVAQSILDRLSEPYSLGDETAYISASIGITMYPDDATSIDGLLKHADQAMYAAKEQGRNRFHYFTPSMQEYARYRMELIKDLRNAINRKEFEIYFQPIVDMSNGEVYKVEALIRWHHPERGMVSPAEFIPVAEETGLINEIGNWVFEKAAQQSARWRSQFGVEIQISINKSPIQFRDEGVTFADWLSLLRHLDLSSNAICVEITEGLLLDASMGVTDKLLAYRDAGIQVSLDDFGTGYSSLAYLKKFDIDYLKIDQSFTRNLEDDSDGVALCEAIIVMAHKLGIKVIAEGVETEHQKEILAAAGCDYGQGYLYSKPVCLAEFEQAYLLGRKSLVAQSE</sequence>
<feature type="domain" description="PAC" evidence="9">
    <location>
        <begin position="404"/>
        <end position="457"/>
    </location>
</feature>
<dbReference type="SUPFAM" id="SSF141868">
    <property type="entry name" value="EAL domain-like"/>
    <property type="match status" value="1"/>
</dbReference>
<dbReference type="PROSITE" id="PS50887">
    <property type="entry name" value="GGDEF"/>
    <property type="match status" value="1"/>
</dbReference>
<dbReference type="Gene3D" id="3.30.70.270">
    <property type="match status" value="1"/>
</dbReference>
<feature type="transmembrane region" description="Helical" evidence="7">
    <location>
        <begin position="35"/>
        <end position="58"/>
    </location>
</feature>
<dbReference type="STRING" id="23.BEL05_18335"/>
<name>A0A1E5ISX7_SHECO</name>
<reference evidence="12 13" key="1">
    <citation type="submission" date="2016-07" db="EMBL/GenBank/DDBJ databases">
        <title>Whole-genome of two Shewanella species isolated from a digestive organ of sea cucumber Apostichopus japonicus Selenka 1867.</title>
        <authorList>
            <person name="Hong H.-H."/>
            <person name="Choi H."/>
            <person name="Cheon S."/>
            <person name="Oh J.-S."/>
            <person name="Lee H.-G."/>
            <person name="Park C."/>
        </authorList>
    </citation>
    <scope>NUCLEOTIDE SEQUENCE [LARGE SCALE GENOMIC DNA]</scope>
    <source>
        <strain evidence="12 13">CSB03KR</strain>
    </source>
</reference>
<evidence type="ECO:0000259" key="10">
    <source>
        <dbReference type="PROSITE" id="PS50883"/>
    </source>
</evidence>
<dbReference type="PROSITE" id="PS50112">
    <property type="entry name" value="PAS"/>
    <property type="match status" value="1"/>
</dbReference>
<protein>
    <submittedName>
        <fullName evidence="12">Diguanylate cyclase</fullName>
    </submittedName>
</protein>